<evidence type="ECO:0000313" key="2">
    <source>
        <dbReference type="EMBL" id="RIH81267.1"/>
    </source>
</evidence>
<dbReference type="Proteomes" id="UP000265715">
    <property type="component" value="Unassembled WGS sequence"/>
</dbReference>
<proteinExistence type="predicted"/>
<dbReference type="Gene3D" id="3.40.50.720">
    <property type="entry name" value="NAD(P)-binding Rossmann-like Domain"/>
    <property type="match status" value="1"/>
</dbReference>
<comment type="caution">
    <text evidence="2">The sequence shown here is derived from an EMBL/GenBank/DDBJ whole genome shotgun (WGS) entry which is preliminary data.</text>
</comment>
<dbReference type="EMBL" id="QXDL01000189">
    <property type="protein sequence ID" value="RIH81267.1"/>
    <property type="molecule type" value="Genomic_DNA"/>
</dbReference>
<dbReference type="GO" id="GO:0016491">
    <property type="term" value="F:oxidoreductase activity"/>
    <property type="evidence" value="ECO:0007669"/>
    <property type="project" value="UniProtKB-KW"/>
</dbReference>
<accession>A0A399E969</accession>
<dbReference type="RefSeq" id="WP_119316204.1">
    <property type="nucleotide sequence ID" value="NZ_QXDL01000189.1"/>
</dbReference>
<protein>
    <submittedName>
        <fullName evidence="2">NAD(P)H azoreductase</fullName>
        <ecNumber evidence="2">1.7.-.-</ecNumber>
    </submittedName>
</protein>
<keyword evidence="3" id="KW-1185">Reference proteome</keyword>
<dbReference type="PANTHER" id="PTHR15020">
    <property type="entry name" value="FLAVIN REDUCTASE-RELATED"/>
    <property type="match status" value="1"/>
</dbReference>
<gene>
    <name evidence="2" type="primary">azoB</name>
    <name evidence="2" type="ORF">Mterra_03279</name>
</gene>
<reference evidence="2 3" key="1">
    <citation type="submission" date="2018-08" db="EMBL/GenBank/DDBJ databases">
        <title>Meiothermus terrae DSM 26712 genome sequencing project.</title>
        <authorList>
            <person name="Da Costa M.S."/>
            <person name="Albuquerque L."/>
            <person name="Raposo P."/>
            <person name="Froufe H.J.C."/>
            <person name="Barroso C.S."/>
            <person name="Egas C."/>
        </authorList>
    </citation>
    <scope>NUCLEOTIDE SEQUENCE [LARGE SCALE GENOMIC DNA]</scope>
    <source>
        <strain evidence="2 3">DSM 26712</strain>
    </source>
</reference>
<sequence length="255" mass="27354">MRVLVTGGTGVLGRQVVQELLRRGVPARVLSRKARPLAALETVQGDLLEPSTLPAALDGVEGVIHCASNPARPKEDPAATRNLIAAAHAAGVKHLVLISIVGIDGMRWNPYYRAKLEQERLVEAGGVPYTLLRAAQFHDFVAFLLRSLGRGGVQWLPAFTLQPVDTEAVAARLVEAALGRPAGRLPDLVGPEPRTLASLGQEWLAATGQRRRAVVIPLPGWVARAWRPVGGPEAERAGRSWGEWLAQQGAQTQEA</sequence>
<dbReference type="InterPro" id="IPR016040">
    <property type="entry name" value="NAD(P)-bd_dom"/>
</dbReference>
<name>A0A399E969_9DEIN</name>
<dbReference type="SUPFAM" id="SSF51735">
    <property type="entry name" value="NAD(P)-binding Rossmann-fold domains"/>
    <property type="match status" value="1"/>
</dbReference>
<dbReference type="Pfam" id="PF13460">
    <property type="entry name" value="NAD_binding_10"/>
    <property type="match status" value="1"/>
</dbReference>
<dbReference type="PANTHER" id="PTHR15020:SF50">
    <property type="entry name" value="UPF0659 PROTEIN YMR090W"/>
    <property type="match status" value="1"/>
</dbReference>
<dbReference type="OrthoDB" id="152510at2"/>
<organism evidence="2 3">
    <name type="scientific">Calidithermus terrae</name>
    <dbReference type="NCBI Taxonomy" id="1408545"/>
    <lineage>
        <taxon>Bacteria</taxon>
        <taxon>Thermotogati</taxon>
        <taxon>Deinococcota</taxon>
        <taxon>Deinococci</taxon>
        <taxon>Thermales</taxon>
        <taxon>Thermaceae</taxon>
        <taxon>Calidithermus</taxon>
    </lineage>
</organism>
<dbReference type="EC" id="1.7.-.-" evidence="2"/>
<dbReference type="AlphaFoldDB" id="A0A399E969"/>
<evidence type="ECO:0000259" key="1">
    <source>
        <dbReference type="Pfam" id="PF13460"/>
    </source>
</evidence>
<dbReference type="InterPro" id="IPR036291">
    <property type="entry name" value="NAD(P)-bd_dom_sf"/>
</dbReference>
<evidence type="ECO:0000313" key="3">
    <source>
        <dbReference type="Proteomes" id="UP000265715"/>
    </source>
</evidence>
<keyword evidence="2" id="KW-0560">Oxidoreductase</keyword>
<feature type="domain" description="NAD(P)-binding" evidence="1">
    <location>
        <begin position="7"/>
        <end position="139"/>
    </location>
</feature>